<dbReference type="RefSeq" id="WP_413275468.1">
    <property type="nucleotide sequence ID" value="NZ_JBHFNT010000004.1"/>
</dbReference>
<dbReference type="EMBL" id="JBHFNT010000004">
    <property type="protein sequence ID" value="MFB2832993.1"/>
    <property type="molecule type" value="Genomic_DNA"/>
</dbReference>
<reference evidence="1 2" key="1">
    <citation type="submission" date="2024-09" db="EMBL/GenBank/DDBJ databases">
        <title>Floridaenema gen nov. (Aerosakkonemataceae, Aerosakkonematales ord. nov., Cyanobacteria) from benthic tropical and subtropical fresh waters, with the description of four new species.</title>
        <authorList>
            <person name="Moretto J.A."/>
            <person name="Berthold D.E."/>
            <person name="Lefler F.W."/>
            <person name="Huang I.-S."/>
            <person name="Laughinghouse H. IV."/>
        </authorList>
    </citation>
    <scope>NUCLEOTIDE SEQUENCE [LARGE SCALE GENOMIC DNA]</scope>
    <source>
        <strain evidence="1 2">BLCC-F167</strain>
    </source>
</reference>
<proteinExistence type="predicted"/>
<comment type="caution">
    <text evidence="1">The sequence shown here is derived from an EMBL/GenBank/DDBJ whole genome shotgun (WGS) entry which is preliminary data.</text>
</comment>
<dbReference type="Proteomes" id="UP001576780">
    <property type="component" value="Unassembled WGS sequence"/>
</dbReference>
<accession>A0ABV4WD33</accession>
<evidence type="ECO:0000313" key="1">
    <source>
        <dbReference type="EMBL" id="MFB2832993.1"/>
    </source>
</evidence>
<protein>
    <submittedName>
        <fullName evidence="1">Ferritin-like domain-containing protein</fullName>
    </submittedName>
</protein>
<name>A0ABV4WD33_9CYAN</name>
<sequence>MNERQWKIKILVWIGLRFKRRFIRELARVEYGIAWYVRMLADEYPVFKNSFYAYATEEKYHGRMLAALIDELPESKGGLGLKRWACQPGAGKTRIEGVGKRYFVMRKILGNKSLNEYSFNDRLAIMAVLENISLAVYQEIVKQSSGKLKAIAAKIAEDEQGHQTYLTSIMTLIGVELSQCIEWEKKIIKALPIALLDLPKLFMRR</sequence>
<dbReference type="SUPFAM" id="SSF47240">
    <property type="entry name" value="Ferritin-like"/>
    <property type="match status" value="1"/>
</dbReference>
<evidence type="ECO:0000313" key="2">
    <source>
        <dbReference type="Proteomes" id="UP001576780"/>
    </source>
</evidence>
<keyword evidence="2" id="KW-1185">Reference proteome</keyword>
<dbReference type="InterPro" id="IPR009078">
    <property type="entry name" value="Ferritin-like_SF"/>
</dbReference>
<gene>
    <name evidence="1" type="ORF">ACE1CA_00510</name>
</gene>
<organism evidence="1 2">
    <name type="scientific">Floridaenema evergladense BLCC-F167</name>
    <dbReference type="NCBI Taxonomy" id="3153639"/>
    <lineage>
        <taxon>Bacteria</taxon>
        <taxon>Bacillati</taxon>
        <taxon>Cyanobacteriota</taxon>
        <taxon>Cyanophyceae</taxon>
        <taxon>Oscillatoriophycideae</taxon>
        <taxon>Aerosakkonematales</taxon>
        <taxon>Aerosakkonemataceae</taxon>
        <taxon>Floridanema</taxon>
        <taxon>Floridanema evergladense</taxon>
    </lineage>
</organism>
<dbReference type="CDD" id="cd00657">
    <property type="entry name" value="Ferritin_like"/>
    <property type="match status" value="1"/>
</dbReference>